<dbReference type="RefSeq" id="WP_168630141.1">
    <property type="nucleotide sequence ID" value="NZ_BONL01000001.1"/>
</dbReference>
<feature type="region of interest" description="Disordered" evidence="1">
    <location>
        <begin position="314"/>
        <end position="361"/>
    </location>
</feature>
<keyword evidence="2" id="KW-0812">Transmembrane</keyword>
<protein>
    <recommendedName>
        <fullName evidence="6">DUF11 domain-containing protein</fullName>
    </recommendedName>
</protein>
<dbReference type="EMBL" id="JAAXOX010000004">
    <property type="protein sequence ID" value="NKY23015.1"/>
    <property type="molecule type" value="Genomic_DNA"/>
</dbReference>
<keyword evidence="3" id="KW-0732">Signal</keyword>
<keyword evidence="5" id="KW-1185">Reference proteome</keyword>
<keyword evidence="2" id="KW-0472">Membrane</keyword>
<evidence type="ECO:0000313" key="4">
    <source>
        <dbReference type="EMBL" id="NKY23015.1"/>
    </source>
</evidence>
<feature type="transmembrane region" description="Helical" evidence="2">
    <location>
        <begin position="378"/>
        <end position="398"/>
    </location>
</feature>
<proteinExistence type="predicted"/>
<keyword evidence="2" id="KW-1133">Transmembrane helix</keyword>
<evidence type="ECO:0000256" key="3">
    <source>
        <dbReference type="SAM" id="SignalP"/>
    </source>
</evidence>
<accession>A0A7X6KW85</accession>
<evidence type="ECO:0000313" key="5">
    <source>
        <dbReference type="Proteomes" id="UP000581206"/>
    </source>
</evidence>
<evidence type="ECO:0000256" key="2">
    <source>
        <dbReference type="SAM" id="Phobius"/>
    </source>
</evidence>
<gene>
    <name evidence="4" type="ORF">HGA03_10115</name>
</gene>
<feature type="chain" id="PRO_5030698796" description="DUF11 domain-containing protein" evidence="3">
    <location>
        <begin position="26"/>
        <end position="406"/>
    </location>
</feature>
<evidence type="ECO:0000256" key="1">
    <source>
        <dbReference type="SAM" id="MobiDB-lite"/>
    </source>
</evidence>
<evidence type="ECO:0008006" key="6">
    <source>
        <dbReference type="Google" id="ProtNLM"/>
    </source>
</evidence>
<comment type="caution">
    <text evidence="4">The sequence shown here is derived from an EMBL/GenBank/DDBJ whole genome shotgun (WGS) entry which is preliminary data.</text>
</comment>
<feature type="signal peptide" evidence="3">
    <location>
        <begin position="1"/>
        <end position="25"/>
    </location>
</feature>
<feature type="compositionally biased region" description="Low complexity" evidence="1">
    <location>
        <begin position="325"/>
        <end position="361"/>
    </location>
</feature>
<reference evidence="4 5" key="1">
    <citation type="submission" date="2020-04" db="EMBL/GenBank/DDBJ databases">
        <title>MicrobeNet Type strains.</title>
        <authorList>
            <person name="Nicholson A.C."/>
        </authorList>
    </citation>
    <scope>NUCLEOTIDE SEQUENCE [LARGE SCALE GENOMIC DNA]</scope>
    <source>
        <strain evidence="4 5">ATCC BAA-788</strain>
    </source>
</reference>
<dbReference type="Proteomes" id="UP000581206">
    <property type="component" value="Unassembled WGS sequence"/>
</dbReference>
<name>A0A7X6KW85_9CELL</name>
<sequence>MPRRLAVLLASALLMILVPLPAAWAVDGQVLTVSTTAHSLEAGAGMLGTWGVTIRNTGAVDADDVYLRHHSEVAGSGITPATSSDSSIYYDPTCSQPGGPGTDIVCGPYQVPAGGTYTHNIAIRPPADYLLTHGQVPLAMTAVAESAALDARSATPATWAPVVRTNLAMQTAITVVAADAPIADRPSVPSDGSYQVDSPEDRDVHWIITNGGWSDVDGIRGTWTVPDELYLRWTPPNCSFASPTLTCTWSDARAGSLTTFAVPIAVRDGLPIGTVIPLEAPEVSYTSPYEAPGQTSHWTASVVGAPYQLTVTGVGVVPTQPPTGSPTTTPPATASPTTAPPATTSPADPPTTGAAPAPAPEAPVTITAGGLAVTGADLAIGAAVGVLLIGLGVTVVLIRRTRPERR</sequence>
<dbReference type="AlphaFoldDB" id="A0A7X6KW85"/>
<organism evidence="4 5">
    <name type="scientific">Cellulomonas denverensis</name>
    <dbReference type="NCBI Taxonomy" id="264297"/>
    <lineage>
        <taxon>Bacteria</taxon>
        <taxon>Bacillati</taxon>
        <taxon>Actinomycetota</taxon>
        <taxon>Actinomycetes</taxon>
        <taxon>Micrococcales</taxon>
        <taxon>Cellulomonadaceae</taxon>
        <taxon>Cellulomonas</taxon>
    </lineage>
</organism>